<dbReference type="RefSeq" id="WP_344785711.1">
    <property type="nucleotide sequence ID" value="NZ_BAABCA010000001.1"/>
</dbReference>
<keyword evidence="1" id="KW-1134">Transmembrane beta strand</keyword>
<gene>
    <name evidence="4" type="ORF">GCM10022291_00190</name>
</gene>
<evidence type="ECO:0000256" key="2">
    <source>
        <dbReference type="SAM" id="Phobius"/>
    </source>
</evidence>
<evidence type="ECO:0000259" key="3">
    <source>
        <dbReference type="Pfam" id="PF05569"/>
    </source>
</evidence>
<keyword evidence="1 2" id="KW-0472">Membrane</keyword>
<dbReference type="PROSITE" id="PS52016">
    <property type="entry name" value="TONB_DEPENDENT_REC_3"/>
    <property type="match status" value="1"/>
</dbReference>
<keyword evidence="2" id="KW-1133">Transmembrane helix</keyword>
<feature type="transmembrane region" description="Helical" evidence="2">
    <location>
        <begin position="34"/>
        <end position="54"/>
    </location>
</feature>
<dbReference type="Pfam" id="PF05569">
    <property type="entry name" value="Peptidase_M56"/>
    <property type="match status" value="1"/>
</dbReference>
<comment type="subcellular location">
    <subcellularLocation>
        <location evidence="1">Cell outer membrane</location>
        <topology evidence="1">Multi-pass membrane protein</topology>
    </subcellularLocation>
</comment>
<keyword evidence="1 2" id="KW-0812">Transmembrane</keyword>
<evidence type="ECO:0000313" key="4">
    <source>
        <dbReference type="EMBL" id="GAA4230332.1"/>
    </source>
</evidence>
<dbReference type="Proteomes" id="UP001501496">
    <property type="component" value="Unassembled WGS sequence"/>
</dbReference>
<name>A0ABP8BY69_9FLAO</name>
<dbReference type="InterPro" id="IPR037066">
    <property type="entry name" value="Plug_dom_sf"/>
</dbReference>
<feature type="transmembrane region" description="Helical" evidence="2">
    <location>
        <begin position="259"/>
        <end position="276"/>
    </location>
</feature>
<comment type="similarity">
    <text evidence="1">Belongs to the TonB-dependent receptor family.</text>
</comment>
<protein>
    <recommendedName>
        <fullName evidence="3">Peptidase M56 domain-containing protein</fullName>
    </recommendedName>
</protein>
<dbReference type="InterPro" id="IPR052173">
    <property type="entry name" value="Beta-lactam_resp_regulator"/>
</dbReference>
<proteinExistence type="inferred from homology"/>
<keyword evidence="1" id="KW-0813">Transport</keyword>
<dbReference type="PROSITE" id="PS51257">
    <property type="entry name" value="PROKAR_LIPOPROTEIN"/>
    <property type="match status" value="1"/>
</dbReference>
<dbReference type="InterPro" id="IPR008756">
    <property type="entry name" value="Peptidase_M56"/>
</dbReference>
<keyword evidence="5" id="KW-1185">Reference proteome</keyword>
<keyword evidence="1" id="KW-0998">Cell outer membrane</keyword>
<dbReference type="Gene3D" id="2.170.130.10">
    <property type="entry name" value="TonB-dependent receptor, plug domain"/>
    <property type="match status" value="1"/>
</dbReference>
<dbReference type="CDD" id="cd07341">
    <property type="entry name" value="M56_BlaR1_MecR1_like"/>
    <property type="match status" value="1"/>
</dbReference>
<dbReference type="PANTHER" id="PTHR34978:SF3">
    <property type="entry name" value="SLR0241 PROTEIN"/>
    <property type="match status" value="1"/>
</dbReference>
<feature type="domain" description="Peptidase M56" evidence="3">
    <location>
        <begin position="146"/>
        <end position="249"/>
    </location>
</feature>
<dbReference type="PANTHER" id="PTHR34978">
    <property type="entry name" value="POSSIBLE SENSOR-TRANSDUCER PROTEIN BLAR"/>
    <property type="match status" value="1"/>
</dbReference>
<accession>A0ABP8BY69</accession>
<evidence type="ECO:0000313" key="5">
    <source>
        <dbReference type="Proteomes" id="UP001501496"/>
    </source>
</evidence>
<dbReference type="InterPro" id="IPR039426">
    <property type="entry name" value="TonB-dep_rcpt-like"/>
</dbReference>
<dbReference type="EMBL" id="BAABCA010000001">
    <property type="protein sequence ID" value="GAA4230332.1"/>
    <property type="molecule type" value="Genomic_DNA"/>
</dbReference>
<reference evidence="5" key="1">
    <citation type="journal article" date="2019" name="Int. J. Syst. Evol. Microbiol.">
        <title>The Global Catalogue of Microorganisms (GCM) 10K type strain sequencing project: providing services to taxonomists for standard genome sequencing and annotation.</title>
        <authorList>
            <consortium name="The Broad Institute Genomics Platform"/>
            <consortium name="The Broad Institute Genome Sequencing Center for Infectious Disease"/>
            <person name="Wu L."/>
            <person name="Ma J."/>
        </authorList>
    </citation>
    <scope>NUCLEOTIDE SEQUENCE [LARGE SCALE GENOMIC DNA]</scope>
    <source>
        <strain evidence="5">JCM 17630</strain>
    </source>
</reference>
<comment type="caution">
    <text evidence="4">The sequence shown here is derived from an EMBL/GenBank/DDBJ whole genome shotgun (WGS) entry which is preliminary data.</text>
</comment>
<organism evidence="4 5">
    <name type="scientific">Postechiella marina</name>
    <dbReference type="NCBI Taxonomy" id="943941"/>
    <lineage>
        <taxon>Bacteria</taxon>
        <taxon>Pseudomonadati</taxon>
        <taxon>Bacteroidota</taxon>
        <taxon>Flavobacteriia</taxon>
        <taxon>Flavobacteriales</taxon>
        <taxon>Flavobacteriaceae</taxon>
        <taxon>Postechiella</taxon>
    </lineage>
</organism>
<feature type="transmembrane region" description="Helical" evidence="2">
    <location>
        <begin position="88"/>
        <end position="109"/>
    </location>
</feature>
<evidence type="ECO:0000256" key="1">
    <source>
        <dbReference type="PROSITE-ProRule" id="PRU01360"/>
    </source>
</evidence>
<sequence>MAYLLKASAITIIFYGCYKLFLQRETFFEQNRWFLLLGLTSTFIFPFLIIPIYVDQEPFIVPHFTFNEDANFENITKEGFIFFNYLPILYGIGVIIFSIRFIIQLASLFNIITKKSIKQPDGFRFIETTNNALPFSFFKWIVYNPSQFKTTELNHIITHEKTHANQYHSIDALLTQVSSIILWFNPIIWLYSKELKQNLEFIADKQTQKNIDCKKSYQYTLLKTSIPANQLVITNNFYNSLIKKRIVMLHKSKSKKVNYLKYLLILPILGWFLMSFNTKEIIIKKSNIKNSITSNNANYGDKLNVYIEKNMTDHMLNQIKADLNKKGYNLSINGVKRNTNNDITSIKIKVSYKNSHNTSFSSNSKKPLKTIKIAIDKKDHSISIGNSESHAFKFAPAIINAQMQTGKKPIYVVDGKIITNEGFTLHKYDIKSVNVLKGKNAIDKYGNKAKDGAIEITNKNKTSVSIKTVKQKIPLYILDGKEITEKEMKAISSENIEKINVLKGERAIKKYGVKGENGVVEITLKQKN</sequence>